<sequence length="292" mass="32202">MTTSRTYTETINGARLVIEELGPQDAPAIVVHHGAPGLGSRAEPLRSFGPFADAYRIVTFDARGSGASSDDGPFSHEQWVADIEEIRRRFGLGDIVMAGGSYGGFLAMEYTLAHPDRVRALVLRDTAADTSHDHLAVERASDFDVVPIDPWAIERIGTGGFADNTEFERYWRAILPLYDHHYDPAAVERKAASTQYHYATHNAAFGVNMPAYDLTGRLAEIACPVLVTVGRHDWRTPVPASELIAERVVDGRLVVFEHSGHSPQLEEPELFQATVREFLRDVQATPFGRPHG</sequence>
<dbReference type="GO" id="GO:0003824">
    <property type="term" value="F:catalytic activity"/>
    <property type="evidence" value="ECO:0007669"/>
    <property type="project" value="InterPro"/>
</dbReference>
<protein>
    <submittedName>
        <fullName evidence="2">Proline iminopeptidase</fullName>
    </submittedName>
</protein>
<dbReference type="OrthoDB" id="9796770at2"/>
<dbReference type="Proteomes" id="UP000182977">
    <property type="component" value="Chromosome I"/>
</dbReference>
<dbReference type="STRING" id="419479.SAMN04488563_2380"/>
<name>A0A1H2J865_9ACTN</name>
<dbReference type="RefSeq" id="WP_046773113.1">
    <property type="nucleotide sequence ID" value="NZ_LBMC01000107.1"/>
</dbReference>
<organism evidence="2 3">
    <name type="scientific">Jiangella alkaliphila</name>
    <dbReference type="NCBI Taxonomy" id="419479"/>
    <lineage>
        <taxon>Bacteria</taxon>
        <taxon>Bacillati</taxon>
        <taxon>Actinomycetota</taxon>
        <taxon>Actinomycetes</taxon>
        <taxon>Jiangellales</taxon>
        <taxon>Jiangellaceae</taxon>
        <taxon>Jiangella</taxon>
    </lineage>
</organism>
<dbReference type="EMBL" id="LT629791">
    <property type="protein sequence ID" value="SDU52238.1"/>
    <property type="molecule type" value="Genomic_DNA"/>
</dbReference>
<accession>A0A1H2J865</accession>
<evidence type="ECO:0000259" key="1">
    <source>
        <dbReference type="Pfam" id="PF00561"/>
    </source>
</evidence>
<dbReference type="Pfam" id="PF00561">
    <property type="entry name" value="Abhydrolase_1"/>
    <property type="match status" value="1"/>
</dbReference>
<dbReference type="InterPro" id="IPR029058">
    <property type="entry name" value="AB_hydrolase_fold"/>
</dbReference>
<evidence type="ECO:0000313" key="3">
    <source>
        <dbReference type="Proteomes" id="UP000182977"/>
    </source>
</evidence>
<dbReference type="InterPro" id="IPR000073">
    <property type="entry name" value="AB_hydrolase_1"/>
</dbReference>
<evidence type="ECO:0000313" key="2">
    <source>
        <dbReference type="EMBL" id="SDU52238.1"/>
    </source>
</evidence>
<proteinExistence type="predicted"/>
<dbReference type="AlphaFoldDB" id="A0A1H2J865"/>
<dbReference type="SUPFAM" id="SSF53474">
    <property type="entry name" value="alpha/beta-Hydrolases"/>
    <property type="match status" value="1"/>
</dbReference>
<dbReference type="PANTHER" id="PTHR43798:SF33">
    <property type="entry name" value="HYDROLASE, PUTATIVE (AFU_ORTHOLOGUE AFUA_2G14860)-RELATED"/>
    <property type="match status" value="1"/>
</dbReference>
<reference evidence="3" key="1">
    <citation type="submission" date="2016-10" db="EMBL/GenBank/DDBJ databases">
        <authorList>
            <person name="Varghese N."/>
            <person name="Submissions S."/>
        </authorList>
    </citation>
    <scope>NUCLEOTIDE SEQUENCE [LARGE SCALE GENOMIC DNA]</scope>
    <source>
        <strain evidence="3">DSM 45079</strain>
    </source>
</reference>
<dbReference type="PRINTS" id="PR00111">
    <property type="entry name" value="ABHYDROLASE"/>
</dbReference>
<feature type="domain" description="AB hydrolase-1" evidence="1">
    <location>
        <begin position="27"/>
        <end position="268"/>
    </location>
</feature>
<dbReference type="Gene3D" id="3.40.50.1820">
    <property type="entry name" value="alpha/beta hydrolase"/>
    <property type="match status" value="1"/>
</dbReference>
<dbReference type="PANTHER" id="PTHR43798">
    <property type="entry name" value="MONOACYLGLYCEROL LIPASE"/>
    <property type="match status" value="1"/>
</dbReference>
<dbReference type="InterPro" id="IPR000639">
    <property type="entry name" value="Epox_hydrolase-like"/>
</dbReference>
<dbReference type="PRINTS" id="PR00412">
    <property type="entry name" value="EPOXHYDRLASE"/>
</dbReference>
<dbReference type="InterPro" id="IPR050266">
    <property type="entry name" value="AB_hydrolase_sf"/>
</dbReference>
<keyword evidence="3" id="KW-1185">Reference proteome</keyword>
<gene>
    <name evidence="2" type="ORF">SAMN04488563_2380</name>
</gene>
<dbReference type="GO" id="GO:0016020">
    <property type="term" value="C:membrane"/>
    <property type="evidence" value="ECO:0007669"/>
    <property type="project" value="TreeGrafter"/>
</dbReference>